<comment type="catalytic activity">
    <reaction evidence="2">
        <text>IMP + diphosphate = hypoxanthine + 5-phospho-alpha-D-ribose 1-diphosphate</text>
        <dbReference type="Rhea" id="RHEA:17973"/>
        <dbReference type="ChEBI" id="CHEBI:17368"/>
        <dbReference type="ChEBI" id="CHEBI:33019"/>
        <dbReference type="ChEBI" id="CHEBI:58017"/>
        <dbReference type="ChEBI" id="CHEBI:58053"/>
        <dbReference type="EC" id="2.4.2.8"/>
    </reaction>
    <physiologicalReaction direction="right-to-left" evidence="2">
        <dbReference type="Rhea" id="RHEA:17975"/>
    </physiologicalReaction>
</comment>
<accession>A0A2P2E655</accession>
<comment type="caution">
    <text evidence="4">The sequence shown here is derived from an EMBL/GenBank/DDBJ whole genome shotgun (WGS) entry which is preliminary data.</text>
</comment>
<dbReference type="GO" id="GO:0006178">
    <property type="term" value="P:guanine salvage"/>
    <property type="evidence" value="ECO:0007669"/>
    <property type="project" value="TreeGrafter"/>
</dbReference>
<keyword evidence="4" id="KW-0328">Glycosyltransferase</keyword>
<dbReference type="CDD" id="cd06223">
    <property type="entry name" value="PRTases_typeI"/>
    <property type="match status" value="1"/>
</dbReference>
<protein>
    <submittedName>
        <fullName evidence="4">Hypoxanthine phosphoribosyltransferase</fullName>
        <ecNumber evidence="4">2.4.2.8</ecNumber>
    </submittedName>
</protein>
<dbReference type="GO" id="GO:0000287">
    <property type="term" value="F:magnesium ion binding"/>
    <property type="evidence" value="ECO:0007669"/>
    <property type="project" value="TreeGrafter"/>
</dbReference>
<keyword evidence="5" id="KW-1185">Reference proteome</keyword>
<evidence type="ECO:0000256" key="2">
    <source>
        <dbReference type="ARBA" id="ARBA00049402"/>
    </source>
</evidence>
<dbReference type="PANTHER" id="PTHR43340">
    <property type="entry name" value="HYPOXANTHINE-GUANINE PHOSPHORIBOSYLTRANSFERASE"/>
    <property type="match status" value="1"/>
</dbReference>
<proteinExistence type="predicted"/>
<dbReference type="Gene3D" id="3.40.50.2020">
    <property type="match status" value="1"/>
</dbReference>
<dbReference type="GO" id="GO:0032264">
    <property type="term" value="P:IMP salvage"/>
    <property type="evidence" value="ECO:0007669"/>
    <property type="project" value="TreeGrafter"/>
</dbReference>
<feature type="domain" description="Phosphoribosyltransferase" evidence="3">
    <location>
        <begin position="12"/>
        <end position="159"/>
    </location>
</feature>
<dbReference type="PANTHER" id="PTHR43340:SF1">
    <property type="entry name" value="HYPOXANTHINE PHOSPHORIBOSYLTRANSFERASE"/>
    <property type="match status" value="1"/>
</dbReference>
<dbReference type="GO" id="GO:0046100">
    <property type="term" value="P:hypoxanthine metabolic process"/>
    <property type="evidence" value="ECO:0007669"/>
    <property type="project" value="TreeGrafter"/>
</dbReference>
<dbReference type="InterPro" id="IPR000836">
    <property type="entry name" value="PRTase_dom"/>
</dbReference>
<dbReference type="Pfam" id="PF00156">
    <property type="entry name" value="Pribosyltran"/>
    <property type="match status" value="1"/>
</dbReference>
<dbReference type="GO" id="GO:0004422">
    <property type="term" value="F:hypoxanthine phosphoribosyltransferase activity"/>
    <property type="evidence" value="ECO:0007669"/>
    <property type="project" value="TreeGrafter"/>
</dbReference>
<dbReference type="OrthoDB" id="9802824at2"/>
<dbReference type="InterPro" id="IPR050408">
    <property type="entry name" value="HGPRT"/>
</dbReference>
<reference evidence="4 5" key="1">
    <citation type="journal article" date="2018" name="Genome Announc.">
        <title>Draft Genome Sequence of "Candidatus Phycosocius bacilliformis," an Alphaproteobacterial Ectosymbiont of the Hydrocarbon-Producing Green Alga Botryococcus braunii.</title>
        <authorList>
            <person name="Tanabe Y."/>
            <person name="Yamaguchi H."/>
            <person name="Watanabe M.M."/>
        </authorList>
    </citation>
    <scope>NUCLEOTIDE SEQUENCE [LARGE SCALE GENOMIC DNA]</scope>
    <source>
        <strain evidence="4 5">BOTRYCO-2</strain>
    </source>
</reference>
<dbReference type="AlphaFoldDB" id="A0A2P2E655"/>
<organism evidence="4 5">
    <name type="scientific">Candidatus Phycosocius bacilliformis</name>
    <dbReference type="NCBI Taxonomy" id="1445552"/>
    <lineage>
        <taxon>Bacteria</taxon>
        <taxon>Pseudomonadati</taxon>
        <taxon>Pseudomonadota</taxon>
        <taxon>Alphaproteobacteria</taxon>
        <taxon>Caulobacterales</taxon>
        <taxon>Caulobacterales incertae sedis</taxon>
        <taxon>Candidatus Phycosocius</taxon>
    </lineage>
</organism>
<sequence>MTTQLDILVSAAQINQRVEELTAEIADRLDEEAVVIGLLQGAFVFMADVVRGLARHGKTPRTDFLWLSSYGDSHESGGRINVLADLQKPIGGRQVLIVDDVYDTGRTILFAKSYLASKGAREVLTCLLARKPLAAELPAPDYLGFDLPDRFLVGYGLDDAGRGRGLPDICAVKT</sequence>
<dbReference type="RefSeq" id="WP_108983420.1">
    <property type="nucleotide sequence ID" value="NZ_BFBR01000001.1"/>
</dbReference>
<evidence type="ECO:0000259" key="3">
    <source>
        <dbReference type="Pfam" id="PF00156"/>
    </source>
</evidence>
<dbReference type="InterPro" id="IPR029057">
    <property type="entry name" value="PRTase-like"/>
</dbReference>
<dbReference type="GO" id="GO:0032263">
    <property type="term" value="P:GMP salvage"/>
    <property type="evidence" value="ECO:0007669"/>
    <property type="project" value="TreeGrafter"/>
</dbReference>
<keyword evidence="4" id="KW-0808">Transferase</keyword>
<dbReference type="GO" id="GO:0052657">
    <property type="term" value="F:guanine phosphoribosyltransferase activity"/>
    <property type="evidence" value="ECO:0007669"/>
    <property type="project" value="RHEA"/>
</dbReference>
<evidence type="ECO:0000313" key="4">
    <source>
        <dbReference type="EMBL" id="GBF56545.1"/>
    </source>
</evidence>
<dbReference type="Proteomes" id="UP000245086">
    <property type="component" value="Unassembled WGS sequence"/>
</dbReference>
<name>A0A2P2E655_9PROT</name>
<dbReference type="SUPFAM" id="SSF53271">
    <property type="entry name" value="PRTase-like"/>
    <property type="match status" value="1"/>
</dbReference>
<dbReference type="EMBL" id="BFBR01000001">
    <property type="protein sequence ID" value="GBF56545.1"/>
    <property type="molecule type" value="Genomic_DNA"/>
</dbReference>
<gene>
    <name evidence="4" type="primary">hpt</name>
    <name evidence="4" type="ORF">PbB2_00202</name>
</gene>
<evidence type="ECO:0000256" key="1">
    <source>
        <dbReference type="ARBA" id="ARBA00048811"/>
    </source>
</evidence>
<evidence type="ECO:0000313" key="5">
    <source>
        <dbReference type="Proteomes" id="UP000245086"/>
    </source>
</evidence>
<dbReference type="EC" id="2.4.2.8" evidence="4"/>
<dbReference type="GO" id="GO:0005829">
    <property type="term" value="C:cytosol"/>
    <property type="evidence" value="ECO:0007669"/>
    <property type="project" value="TreeGrafter"/>
</dbReference>
<comment type="catalytic activity">
    <reaction evidence="1">
        <text>GMP + diphosphate = guanine + 5-phospho-alpha-D-ribose 1-diphosphate</text>
        <dbReference type="Rhea" id="RHEA:25424"/>
        <dbReference type="ChEBI" id="CHEBI:16235"/>
        <dbReference type="ChEBI" id="CHEBI:33019"/>
        <dbReference type="ChEBI" id="CHEBI:58017"/>
        <dbReference type="ChEBI" id="CHEBI:58115"/>
        <dbReference type="EC" id="2.4.2.8"/>
    </reaction>
    <physiologicalReaction direction="right-to-left" evidence="1">
        <dbReference type="Rhea" id="RHEA:25426"/>
    </physiologicalReaction>
</comment>